<comment type="similarity">
    <text evidence="2 10">Belongs to the aromatic amine dehydrogenase light chain family.</text>
</comment>
<dbReference type="Gene3D" id="2.60.30.10">
    <property type="entry name" value="Methylamine/Aralkylamine dehydrogenase light chain"/>
    <property type="match status" value="1"/>
</dbReference>
<evidence type="ECO:0000256" key="1">
    <source>
        <dbReference type="ARBA" id="ARBA00004418"/>
    </source>
</evidence>
<dbReference type="Proteomes" id="UP001216674">
    <property type="component" value="Unassembled WGS sequence"/>
</dbReference>
<keyword evidence="13" id="KW-1185">Reference proteome</keyword>
<dbReference type="EMBL" id="JARJLM010000719">
    <property type="protein sequence ID" value="MDF3839945.1"/>
    <property type="molecule type" value="Genomic_DNA"/>
</dbReference>
<evidence type="ECO:0000256" key="8">
    <source>
        <dbReference type="ARBA" id="ARBA00023002"/>
    </source>
</evidence>
<accession>A0ABT6B4X5</accession>
<keyword evidence="8 10" id="KW-0560">Oxidoreductase</keyword>
<keyword evidence="4" id="KW-0824">TTQ</keyword>
<evidence type="ECO:0000256" key="3">
    <source>
        <dbReference type="ARBA" id="ARBA00022448"/>
    </source>
</evidence>
<name>A0ABT6B4X5_9BURK</name>
<evidence type="ECO:0000256" key="7">
    <source>
        <dbReference type="ARBA" id="ARBA00022982"/>
    </source>
</evidence>
<proteinExistence type="inferred from homology"/>
<evidence type="ECO:0000256" key="6">
    <source>
        <dbReference type="ARBA" id="ARBA00022764"/>
    </source>
</evidence>
<evidence type="ECO:0000256" key="4">
    <source>
        <dbReference type="ARBA" id="ARBA00022709"/>
    </source>
</evidence>
<comment type="subcellular location">
    <subcellularLocation>
        <location evidence="1 10">Periplasm</location>
    </subcellularLocation>
</comment>
<keyword evidence="7 10" id="KW-0249">Electron transport</keyword>
<evidence type="ECO:0000256" key="9">
    <source>
        <dbReference type="ARBA" id="ARBA00023157"/>
    </source>
</evidence>
<evidence type="ECO:0000313" key="12">
    <source>
        <dbReference type="EMBL" id="MDF3839945.1"/>
    </source>
</evidence>
<sequence length="176" mass="19213">MWLDRFFEHQTRRAAQRTGRRSMLATLGKAMVGTMALPVLPFDRSAHAAGAHGGKMAKAGGPQAQDETACDYWKYCAVDGFLCSCCGGSSTTCPPGTEPSRVSWVGTCRNPADGKDYMVSYNDCCGKTTCGRCECNTNERERPGYRLGVHNDVNWCMSNDSTMFHCTTSIILGVQE</sequence>
<organism evidence="12 13">
    <name type="scientific">Cupriavidus basilensis</name>
    <dbReference type="NCBI Taxonomy" id="68895"/>
    <lineage>
        <taxon>Bacteria</taxon>
        <taxon>Pseudomonadati</taxon>
        <taxon>Pseudomonadota</taxon>
        <taxon>Betaproteobacteria</taxon>
        <taxon>Burkholderiales</taxon>
        <taxon>Burkholderiaceae</taxon>
        <taxon>Cupriavidus</taxon>
    </lineage>
</organism>
<evidence type="ECO:0000256" key="10">
    <source>
        <dbReference type="PIRNR" id="PIRNR000192"/>
    </source>
</evidence>
<protein>
    <submittedName>
        <fullName evidence="12">Methylamine dehydrogenase light chain</fullName>
    </submittedName>
</protein>
<evidence type="ECO:0000256" key="2">
    <source>
        <dbReference type="ARBA" id="ARBA00010711"/>
    </source>
</evidence>
<gene>
    <name evidence="12" type="ORF">P3W85_44530</name>
</gene>
<comment type="caution">
    <text evidence="12">The sequence shown here is derived from an EMBL/GenBank/DDBJ whole genome shotgun (WGS) entry which is preliminary data.</text>
</comment>
<evidence type="ECO:0000256" key="5">
    <source>
        <dbReference type="ARBA" id="ARBA00022729"/>
    </source>
</evidence>
<evidence type="ECO:0000313" key="13">
    <source>
        <dbReference type="Proteomes" id="UP001216674"/>
    </source>
</evidence>
<dbReference type="InterPro" id="IPR013504">
    <property type="entry name" value="MADH/AADH_Ltc_C_dom"/>
</dbReference>
<dbReference type="InterPro" id="IPR016008">
    <property type="entry name" value="Amine_DH_Ltc"/>
</dbReference>
<dbReference type="PIRSF" id="PIRSF000192">
    <property type="entry name" value="Amine_dh_beta"/>
    <property type="match status" value="1"/>
</dbReference>
<feature type="domain" description="Methylamine/Aralkylamine dehydrogenase light chain C-terminal" evidence="11">
    <location>
        <begin position="63"/>
        <end position="173"/>
    </location>
</feature>
<keyword evidence="9" id="KW-1015">Disulfide bond</keyword>
<keyword evidence="6 10" id="KW-0574">Periplasm</keyword>
<evidence type="ECO:0000259" key="11">
    <source>
        <dbReference type="Pfam" id="PF02975"/>
    </source>
</evidence>
<dbReference type="RefSeq" id="WP_276269523.1">
    <property type="nucleotide sequence ID" value="NZ_JARJLM010000719.1"/>
</dbReference>
<reference evidence="12 13" key="1">
    <citation type="submission" date="2023-03" db="EMBL/GenBank/DDBJ databases">
        <title>Draft assemblies of triclosan tolerant bacteria isolated from returned activated sludge.</title>
        <authorList>
            <person name="Van Hamelsveld S."/>
        </authorList>
    </citation>
    <scope>NUCLEOTIDE SEQUENCE [LARGE SCALE GENOMIC DNA]</scope>
    <source>
        <strain evidence="12 13">GW210010_S58</strain>
    </source>
</reference>
<dbReference type="SUPFAM" id="SSF57561">
    <property type="entry name" value="Methylamine dehydrogenase, L chain"/>
    <property type="match status" value="1"/>
</dbReference>
<keyword evidence="5" id="KW-0732">Signal</keyword>
<dbReference type="InterPro" id="IPR036560">
    <property type="entry name" value="MADH/AADH_L_sf"/>
</dbReference>
<keyword evidence="3 10" id="KW-0813">Transport</keyword>
<comment type="subunit">
    <text evidence="10">Heterotetramer of two light and two heavy chains.</text>
</comment>
<dbReference type="Pfam" id="PF02975">
    <property type="entry name" value="Me-amine-dh_L"/>
    <property type="match status" value="1"/>
</dbReference>